<accession>A0A2H0BS12</accession>
<feature type="transmembrane region" description="Helical" evidence="2">
    <location>
        <begin position="286"/>
        <end position="303"/>
    </location>
</feature>
<feature type="region of interest" description="Disordered" evidence="1">
    <location>
        <begin position="461"/>
        <end position="490"/>
    </location>
</feature>
<organism evidence="3 4">
    <name type="scientific">Candidatus Uhrbacteria bacterium CG22_combo_CG10-13_8_21_14_all_47_17</name>
    <dbReference type="NCBI Taxonomy" id="1975041"/>
    <lineage>
        <taxon>Bacteria</taxon>
        <taxon>Candidatus Uhriibacteriota</taxon>
    </lineage>
</organism>
<feature type="compositionally biased region" description="Polar residues" evidence="1">
    <location>
        <begin position="520"/>
        <end position="529"/>
    </location>
</feature>
<dbReference type="AlphaFoldDB" id="A0A2H0BS12"/>
<feature type="transmembrane region" description="Helical" evidence="2">
    <location>
        <begin position="179"/>
        <end position="207"/>
    </location>
</feature>
<feature type="transmembrane region" description="Helical" evidence="2">
    <location>
        <begin position="408"/>
        <end position="434"/>
    </location>
</feature>
<gene>
    <name evidence="3" type="ORF">COX00_03200</name>
</gene>
<evidence type="ECO:0000256" key="2">
    <source>
        <dbReference type="SAM" id="Phobius"/>
    </source>
</evidence>
<keyword evidence="2" id="KW-1133">Transmembrane helix</keyword>
<keyword evidence="2" id="KW-0472">Membrane</keyword>
<name>A0A2H0BS12_9BACT</name>
<evidence type="ECO:0000313" key="3">
    <source>
        <dbReference type="EMBL" id="PIP60465.1"/>
    </source>
</evidence>
<comment type="caution">
    <text evidence="3">The sequence shown here is derived from an EMBL/GenBank/DDBJ whole genome shotgun (WGS) entry which is preliminary data.</text>
</comment>
<dbReference type="EMBL" id="PCSZ01000062">
    <property type="protein sequence ID" value="PIP60465.1"/>
    <property type="molecule type" value="Genomic_DNA"/>
</dbReference>
<feature type="transmembrane region" description="Helical" evidence="2">
    <location>
        <begin position="82"/>
        <end position="101"/>
    </location>
</feature>
<feature type="transmembrane region" description="Helical" evidence="2">
    <location>
        <begin position="148"/>
        <end position="173"/>
    </location>
</feature>
<dbReference type="Proteomes" id="UP000231581">
    <property type="component" value="Unassembled WGS sequence"/>
</dbReference>
<protein>
    <submittedName>
        <fullName evidence="3">Uncharacterized protein</fullName>
    </submittedName>
</protein>
<feature type="transmembrane region" description="Helical" evidence="2">
    <location>
        <begin position="368"/>
        <end position="396"/>
    </location>
</feature>
<evidence type="ECO:0000256" key="1">
    <source>
        <dbReference type="SAM" id="MobiDB-lite"/>
    </source>
</evidence>
<evidence type="ECO:0000313" key="4">
    <source>
        <dbReference type="Proteomes" id="UP000231581"/>
    </source>
</evidence>
<reference evidence="3 4" key="1">
    <citation type="submission" date="2017-09" db="EMBL/GenBank/DDBJ databases">
        <title>Depth-based differentiation of microbial function through sediment-hosted aquifers and enrichment of novel symbionts in the deep terrestrial subsurface.</title>
        <authorList>
            <person name="Probst A.J."/>
            <person name="Ladd B."/>
            <person name="Jarett J.K."/>
            <person name="Geller-Mcgrath D.E."/>
            <person name="Sieber C.M."/>
            <person name="Emerson J.B."/>
            <person name="Anantharaman K."/>
            <person name="Thomas B.C."/>
            <person name="Malmstrom R."/>
            <person name="Stieglmeier M."/>
            <person name="Klingl A."/>
            <person name="Woyke T."/>
            <person name="Ryan C.M."/>
            <person name="Banfield J.F."/>
        </authorList>
    </citation>
    <scope>NUCLEOTIDE SEQUENCE [LARGE SCALE GENOMIC DNA]</scope>
    <source>
        <strain evidence="3">CG22_combo_CG10-13_8_21_14_all_47_17</strain>
    </source>
</reference>
<feature type="transmembrane region" description="Helical" evidence="2">
    <location>
        <begin position="315"/>
        <end position="333"/>
    </location>
</feature>
<sequence>MDFAGFAVFVAAIVAGKDTVKEFAGWSRKAVLYGLKEMSLWRHHRLVTWLRPALIWGLCINGAVTALVAYFCAAAIDDARTATAYWSLLAFAVLLLIFLFGRWWSIKDIKPLSVDEVEAFLAVKANLAPERQEAALADKFGKRGVMGLGTLLIMFGSYAFLGVGIALFSSVLYDAGVSWGAVLVLKTLALALFFLSVVSVAVGVLILGSATKFVGGAARGVFRALWDSIVTALPNIEGEEAKELLPDLQFGNLWKAFVAITFSGPGTFLLSYYACQLLFPGLSDQGIVLGILVLLGITTQVSKQFGNDVTERVKRAGRVIALLGVLVGIYRIIEHLAFSGHHMYGVIINGTAGAAVRHQDSLQHLGLVWWNGLTGMGACAMAGFLLLFGGVFLWLLNMKPESKVGQSFRWVASTVLGLAVVAALIGVAASLAGVDTQAEIAPPSSAPSVTAPAVNTEDLLRQSTDGGATPHERVGGSPATLLGPGNVPLSRRERDANLRTIATATILSPSLNPPRRHSVAQATEETPTCDSLREEGFVESFVQNEASHGRCTQ</sequence>
<feature type="region of interest" description="Disordered" evidence="1">
    <location>
        <begin position="508"/>
        <end position="530"/>
    </location>
</feature>
<proteinExistence type="predicted"/>
<feature type="transmembrane region" description="Helical" evidence="2">
    <location>
        <begin position="53"/>
        <end position="76"/>
    </location>
</feature>
<keyword evidence="2" id="KW-0812">Transmembrane</keyword>